<dbReference type="KEGG" id="metu:GNH96_04820"/>
<dbReference type="Gene3D" id="3.30.110.40">
    <property type="entry name" value="TusA-like domain"/>
    <property type="match status" value="1"/>
</dbReference>
<dbReference type="EMBL" id="CP046565">
    <property type="protein sequence ID" value="QJD29355.1"/>
    <property type="molecule type" value="Genomic_DNA"/>
</dbReference>
<accession>A0A858Q6C7</accession>
<evidence type="ECO:0000313" key="1">
    <source>
        <dbReference type="EMBL" id="QJD29355.1"/>
    </source>
</evidence>
<dbReference type="SUPFAM" id="SSF64307">
    <property type="entry name" value="SirA-like"/>
    <property type="match status" value="1"/>
</dbReference>
<protein>
    <submittedName>
        <fullName evidence="1">Ferritin-like domain-containing protein</fullName>
    </submittedName>
</protein>
<evidence type="ECO:0000313" key="2">
    <source>
        <dbReference type="Proteomes" id="UP000503004"/>
    </source>
</evidence>
<proteinExistence type="predicted"/>
<gene>
    <name evidence="1" type="ORF">GNH96_04820</name>
</gene>
<dbReference type="RefSeq" id="WP_169602644.1">
    <property type="nucleotide sequence ID" value="NZ_CP046565.1"/>
</dbReference>
<dbReference type="AlphaFoldDB" id="A0A858Q6C7"/>
<dbReference type="InterPro" id="IPR009078">
    <property type="entry name" value="Ferritin-like_SF"/>
</dbReference>
<keyword evidence="2" id="KW-1185">Reference proteome</keyword>
<dbReference type="Gene3D" id="1.10.620.20">
    <property type="entry name" value="Ribonucleotide Reductase, subunit A"/>
    <property type="match status" value="1"/>
</dbReference>
<dbReference type="InterPro" id="IPR012348">
    <property type="entry name" value="RNR-like"/>
</dbReference>
<name>A0A858Q6C7_9GAMM</name>
<dbReference type="InterPro" id="IPR036868">
    <property type="entry name" value="TusA-like_sf"/>
</dbReference>
<sequence>MDASSPPTIDIEALGFDRGAHLLVKRALSRIPPGATLRVRACAPGFQAHLAAWCRAQGHRLAEVTDNRADIVRGGYQTGRWQGAERCGKADPGEPEAVAERAESRWGLAARGATVEAGGPEWHFPLDRKAEVWAEEAAELYRQALAAQWDPETAVDWNAPFELPDEVEDAVVQVMTYLIENENAALLIPARFLGRIHPHYREIMQLLAIQVADEARHVEVFTRRARLKRREPALSTAGGQSSLKTLFDAPDFSIASFLLSVLGEGTFVNLLHFLHAHAPDPVTAQIARLAARDEARHVAFGMAHLLQRLRREPELRSRLANAVELRYDSLAASAGLNEEVYDALVLLAAGAWSPAAIARGFEAVQTLQREMAEGRRLRLQKLGFEENQARRLASLHTRNFM</sequence>
<dbReference type="SUPFAM" id="SSF47240">
    <property type="entry name" value="Ferritin-like"/>
    <property type="match status" value="1"/>
</dbReference>
<dbReference type="GO" id="GO:0016491">
    <property type="term" value="F:oxidoreductase activity"/>
    <property type="evidence" value="ECO:0007669"/>
    <property type="project" value="InterPro"/>
</dbReference>
<organism evidence="1 2">
    <name type="scientific">Methylococcus geothermalis</name>
    <dbReference type="NCBI Taxonomy" id="2681310"/>
    <lineage>
        <taxon>Bacteria</taxon>
        <taxon>Pseudomonadati</taxon>
        <taxon>Pseudomonadota</taxon>
        <taxon>Gammaproteobacteria</taxon>
        <taxon>Methylococcales</taxon>
        <taxon>Methylococcaceae</taxon>
        <taxon>Methylococcus</taxon>
    </lineage>
</organism>
<reference evidence="2" key="1">
    <citation type="submission" date="2019-12" db="EMBL/GenBank/DDBJ databases">
        <authorList>
            <person name="Awala S.I."/>
            <person name="Rhee S.K."/>
        </authorList>
    </citation>
    <scope>NUCLEOTIDE SEQUENCE [LARGE SCALE GENOMIC DNA]</scope>
    <source>
        <strain evidence="2">IM1</strain>
    </source>
</reference>
<dbReference type="Proteomes" id="UP000503004">
    <property type="component" value="Chromosome"/>
</dbReference>